<comment type="caution">
    <text evidence="2">The sequence shown here is derived from an EMBL/GenBank/DDBJ whole genome shotgun (WGS) entry which is preliminary data.</text>
</comment>
<accession>A0A9P4SEB1</accession>
<reference evidence="2" key="1">
    <citation type="journal article" date="2020" name="Stud. Mycol.">
        <title>101 Dothideomycetes genomes: a test case for predicting lifestyles and emergence of pathogens.</title>
        <authorList>
            <person name="Haridas S."/>
            <person name="Albert R."/>
            <person name="Binder M."/>
            <person name="Bloem J."/>
            <person name="Labutti K."/>
            <person name="Salamov A."/>
            <person name="Andreopoulos B."/>
            <person name="Baker S."/>
            <person name="Barry K."/>
            <person name="Bills G."/>
            <person name="Bluhm B."/>
            <person name="Cannon C."/>
            <person name="Castanera R."/>
            <person name="Culley D."/>
            <person name="Daum C."/>
            <person name="Ezra D."/>
            <person name="Gonzalez J."/>
            <person name="Henrissat B."/>
            <person name="Kuo A."/>
            <person name="Liang C."/>
            <person name="Lipzen A."/>
            <person name="Lutzoni F."/>
            <person name="Magnuson J."/>
            <person name="Mondo S."/>
            <person name="Nolan M."/>
            <person name="Ohm R."/>
            <person name="Pangilinan J."/>
            <person name="Park H.-J."/>
            <person name="Ramirez L."/>
            <person name="Alfaro M."/>
            <person name="Sun H."/>
            <person name="Tritt A."/>
            <person name="Yoshinaga Y."/>
            <person name="Zwiers L.-H."/>
            <person name="Turgeon B."/>
            <person name="Goodwin S."/>
            <person name="Spatafora J."/>
            <person name="Crous P."/>
            <person name="Grigoriev I."/>
        </authorList>
    </citation>
    <scope>NUCLEOTIDE SEQUENCE</scope>
    <source>
        <strain evidence="2">CBS 101060</strain>
    </source>
</reference>
<sequence>MDVNLDYPIQTANLNFYRVLVMKGPLLLHSRFLVTLRSALVINERPPTMTSETVREGDNDSTRNREDTSVPSSVPRISSSETSVTVTEQAMIGDTSEEETTEFLVHRSLILAWALKLKNYFDAKDEKGNRIELRDQDFYFADSFALLLQLVETGRIQYDLGHEDGLQDFISLYLISGDWIYDDDDPTYIFGRTSKTSPLRQCLLEDSIAHDRPLTGVKRFYSEFLCQQFLRLRKMVENNELERLKDWKLDYSYLDCIQKPPVVTAGPKDLPKPPQRPLRRMESVVIDD</sequence>
<feature type="compositionally biased region" description="Low complexity" evidence="1">
    <location>
        <begin position="69"/>
        <end position="79"/>
    </location>
</feature>
<evidence type="ECO:0000256" key="1">
    <source>
        <dbReference type="SAM" id="MobiDB-lite"/>
    </source>
</evidence>
<protein>
    <recommendedName>
        <fullName evidence="4">BTB domain-containing protein</fullName>
    </recommendedName>
</protein>
<evidence type="ECO:0000313" key="3">
    <source>
        <dbReference type="Proteomes" id="UP000799429"/>
    </source>
</evidence>
<feature type="region of interest" description="Disordered" evidence="1">
    <location>
        <begin position="47"/>
        <end position="79"/>
    </location>
</feature>
<feature type="compositionally biased region" description="Basic and acidic residues" evidence="1">
    <location>
        <begin position="53"/>
        <end position="68"/>
    </location>
</feature>
<dbReference type="EMBL" id="MU006092">
    <property type="protein sequence ID" value="KAF2841000.1"/>
    <property type="molecule type" value="Genomic_DNA"/>
</dbReference>
<keyword evidence="3" id="KW-1185">Reference proteome</keyword>
<organism evidence="2 3">
    <name type="scientific">Patellaria atrata CBS 101060</name>
    <dbReference type="NCBI Taxonomy" id="1346257"/>
    <lineage>
        <taxon>Eukaryota</taxon>
        <taxon>Fungi</taxon>
        <taxon>Dikarya</taxon>
        <taxon>Ascomycota</taxon>
        <taxon>Pezizomycotina</taxon>
        <taxon>Dothideomycetes</taxon>
        <taxon>Dothideomycetes incertae sedis</taxon>
        <taxon>Patellariales</taxon>
        <taxon>Patellariaceae</taxon>
        <taxon>Patellaria</taxon>
    </lineage>
</organism>
<dbReference type="AlphaFoldDB" id="A0A9P4SEB1"/>
<gene>
    <name evidence="2" type="ORF">M501DRAFT_990930</name>
</gene>
<name>A0A9P4SEB1_9PEZI</name>
<proteinExistence type="predicted"/>
<evidence type="ECO:0000313" key="2">
    <source>
        <dbReference type="EMBL" id="KAF2841000.1"/>
    </source>
</evidence>
<dbReference type="Proteomes" id="UP000799429">
    <property type="component" value="Unassembled WGS sequence"/>
</dbReference>
<evidence type="ECO:0008006" key="4">
    <source>
        <dbReference type="Google" id="ProtNLM"/>
    </source>
</evidence>